<dbReference type="Proteomes" id="UP000239706">
    <property type="component" value="Unassembled WGS sequence"/>
</dbReference>
<dbReference type="EMBL" id="PVXO01000047">
    <property type="protein sequence ID" value="PRR78267.1"/>
    <property type="molecule type" value="Genomic_DNA"/>
</dbReference>
<organism evidence="1 2">
    <name type="scientific">Clostridium liquoris</name>
    <dbReference type="NCBI Taxonomy" id="1289519"/>
    <lineage>
        <taxon>Bacteria</taxon>
        <taxon>Bacillati</taxon>
        <taxon>Bacillota</taxon>
        <taxon>Clostridia</taxon>
        <taxon>Eubacteriales</taxon>
        <taxon>Clostridiaceae</taxon>
        <taxon>Clostridium</taxon>
    </lineage>
</organism>
<reference evidence="1 2" key="1">
    <citation type="submission" date="2018-03" db="EMBL/GenBank/DDBJ databases">
        <title>Genome sequence of Clostridium liquoris DSM 100320.</title>
        <authorList>
            <person name="Poehlein A."/>
            <person name="Daniel R."/>
        </authorList>
    </citation>
    <scope>NUCLEOTIDE SEQUENCE [LARGE SCALE GENOMIC DNA]</scope>
    <source>
        <strain evidence="1 2">DSM 100320</strain>
    </source>
</reference>
<evidence type="ECO:0000313" key="2">
    <source>
        <dbReference type="Proteomes" id="UP000239706"/>
    </source>
</evidence>
<dbReference type="AlphaFoldDB" id="A0A2T0B3D3"/>
<protein>
    <submittedName>
        <fullName evidence="1">Uncharacterized protein</fullName>
    </submittedName>
</protein>
<accession>A0A2T0B3D3</accession>
<sequence>MLTLVKKDGAVKAQEVEPLGIAESVSYEKVN</sequence>
<keyword evidence="2" id="KW-1185">Reference proteome</keyword>
<name>A0A2T0B3D3_9CLOT</name>
<gene>
    <name evidence="1" type="ORF">CLLI_16940</name>
</gene>
<comment type="caution">
    <text evidence="1">The sequence shown here is derived from an EMBL/GenBank/DDBJ whole genome shotgun (WGS) entry which is preliminary data.</text>
</comment>
<proteinExistence type="predicted"/>
<evidence type="ECO:0000313" key="1">
    <source>
        <dbReference type="EMBL" id="PRR78267.1"/>
    </source>
</evidence>